<protein>
    <submittedName>
        <fullName evidence="1">Uncharacterized protein</fullName>
    </submittedName>
</protein>
<dbReference type="InterPro" id="IPR058240">
    <property type="entry name" value="rSAM_sf"/>
</dbReference>
<comment type="caution">
    <text evidence="1">The sequence shown here is derived from an EMBL/GenBank/DDBJ whole genome shotgun (WGS) entry which is preliminary data.</text>
</comment>
<name>A0A0F9ECL1_9ZZZZ</name>
<organism evidence="1">
    <name type="scientific">marine sediment metagenome</name>
    <dbReference type="NCBI Taxonomy" id="412755"/>
    <lineage>
        <taxon>unclassified sequences</taxon>
        <taxon>metagenomes</taxon>
        <taxon>ecological metagenomes</taxon>
    </lineage>
</organism>
<sequence length="281" mass="32623">MNKQRFCFLQVSDNLINPVDANNPADTYFKAIWNHLDDEGYFKPEHYWEIPTWIAELSYCLDDQLHELSLFYIQNICNDTCYCSQKVPTLPPADVYFASVMDCNKEILAKIIYNNPNKSFYIGGYIGTQGFIETFYNSIMKHGNVFWYGSIESACKELDLEYQYGTDYSLFKGTKCIPRLTLSNGCTNHCRFCTIPDEIIETDPLNIGQQVSSMIDLDFELVYINDKTFGQCHNYKYLRDTYETIKGFNPKFRGFTVQTTCAQIKKFWLNLINLKGLGIVQ</sequence>
<dbReference type="AlphaFoldDB" id="A0A0F9ECL1"/>
<dbReference type="SUPFAM" id="SSF102114">
    <property type="entry name" value="Radical SAM enzymes"/>
    <property type="match status" value="1"/>
</dbReference>
<feature type="non-terminal residue" evidence="1">
    <location>
        <position position="281"/>
    </location>
</feature>
<proteinExistence type="predicted"/>
<dbReference type="EMBL" id="LAZR01027990">
    <property type="protein sequence ID" value="KKL63971.1"/>
    <property type="molecule type" value="Genomic_DNA"/>
</dbReference>
<accession>A0A0F9ECL1</accession>
<evidence type="ECO:0000313" key="1">
    <source>
        <dbReference type="EMBL" id="KKL63971.1"/>
    </source>
</evidence>
<reference evidence="1" key="1">
    <citation type="journal article" date="2015" name="Nature">
        <title>Complex archaea that bridge the gap between prokaryotes and eukaryotes.</title>
        <authorList>
            <person name="Spang A."/>
            <person name="Saw J.H."/>
            <person name="Jorgensen S.L."/>
            <person name="Zaremba-Niedzwiedzka K."/>
            <person name="Martijn J."/>
            <person name="Lind A.E."/>
            <person name="van Eijk R."/>
            <person name="Schleper C."/>
            <person name="Guy L."/>
            <person name="Ettema T.J."/>
        </authorList>
    </citation>
    <scope>NUCLEOTIDE SEQUENCE</scope>
</reference>
<gene>
    <name evidence="1" type="ORF">LCGC14_2169820</name>
</gene>